<dbReference type="Pfam" id="PF18921">
    <property type="entry name" value="Cyanophycin_syn"/>
    <property type="match status" value="1"/>
</dbReference>
<feature type="compositionally biased region" description="Basic and acidic residues" evidence="1">
    <location>
        <begin position="273"/>
        <end position="287"/>
    </location>
</feature>
<dbReference type="EMBL" id="JABZGW010000046">
    <property type="protein sequence ID" value="MBF4807432.1"/>
    <property type="molecule type" value="Genomic_DNA"/>
</dbReference>
<feature type="region of interest" description="Disordered" evidence="1">
    <location>
        <begin position="160"/>
        <end position="198"/>
    </location>
</feature>
<dbReference type="InterPro" id="IPR044019">
    <property type="entry name" value="Cyanophycin_syn_N"/>
</dbReference>
<comment type="caution">
    <text evidence="3">The sequence shown here is derived from an EMBL/GenBank/DDBJ whole genome shotgun (WGS) entry which is preliminary data.</text>
</comment>
<accession>A0A930W136</accession>
<gene>
    <name evidence="3" type="ORF">HXK26_01865</name>
</gene>
<name>A0A930W136_9ACTN</name>
<feature type="region of interest" description="Disordered" evidence="1">
    <location>
        <begin position="226"/>
        <end position="347"/>
    </location>
</feature>
<proteinExistence type="predicted"/>
<protein>
    <recommendedName>
        <fullName evidence="2">Cyanophycin synthase-like N-terminal domain-containing protein</fullName>
    </recommendedName>
</protein>
<evidence type="ECO:0000256" key="1">
    <source>
        <dbReference type="SAM" id="MobiDB-lite"/>
    </source>
</evidence>
<reference evidence="3" key="1">
    <citation type="submission" date="2020-04" db="EMBL/GenBank/DDBJ databases">
        <title>Deep metagenomics examines the oral microbiome during advanced dental caries in children, revealing novel taxa and co-occurrences with host molecules.</title>
        <authorList>
            <person name="Baker J.L."/>
            <person name="Morton J.T."/>
            <person name="Dinis M."/>
            <person name="Alvarez R."/>
            <person name="Tran N.C."/>
            <person name="Knight R."/>
            <person name="Edlund A."/>
        </authorList>
    </citation>
    <scope>NUCLEOTIDE SEQUENCE</scope>
    <source>
        <strain evidence="3">JCVI_38_bin.5</strain>
    </source>
</reference>
<evidence type="ECO:0000313" key="4">
    <source>
        <dbReference type="Proteomes" id="UP000698335"/>
    </source>
</evidence>
<feature type="compositionally biased region" description="Polar residues" evidence="1">
    <location>
        <begin position="227"/>
        <end position="237"/>
    </location>
</feature>
<organism evidence="3 4">
    <name type="scientific">Lancefieldella rimae</name>
    <dbReference type="NCBI Taxonomy" id="1383"/>
    <lineage>
        <taxon>Bacteria</taxon>
        <taxon>Bacillati</taxon>
        <taxon>Actinomycetota</taxon>
        <taxon>Coriobacteriia</taxon>
        <taxon>Coriobacteriales</taxon>
        <taxon>Atopobiaceae</taxon>
        <taxon>Lancefieldella</taxon>
    </lineage>
</organism>
<feature type="compositionally biased region" description="Basic and acidic residues" evidence="1">
    <location>
        <begin position="312"/>
        <end position="326"/>
    </location>
</feature>
<feature type="compositionally biased region" description="Acidic residues" evidence="1">
    <location>
        <begin position="249"/>
        <end position="266"/>
    </location>
</feature>
<dbReference type="Proteomes" id="UP000698335">
    <property type="component" value="Unassembled WGS sequence"/>
</dbReference>
<evidence type="ECO:0000259" key="2">
    <source>
        <dbReference type="Pfam" id="PF18921"/>
    </source>
</evidence>
<evidence type="ECO:0000313" key="3">
    <source>
        <dbReference type="EMBL" id="MBF4807432.1"/>
    </source>
</evidence>
<feature type="compositionally biased region" description="Acidic residues" evidence="1">
    <location>
        <begin position="160"/>
        <end position="169"/>
    </location>
</feature>
<feature type="compositionally biased region" description="Low complexity" evidence="1">
    <location>
        <begin position="295"/>
        <end position="304"/>
    </location>
</feature>
<feature type="domain" description="Cyanophycin synthase-like N-terminal" evidence="2">
    <location>
        <begin position="38"/>
        <end position="113"/>
    </location>
</feature>
<dbReference type="AlphaFoldDB" id="A0A930W136"/>
<sequence length="347" mass="37297">MAELIHIKKVVVGPRNLDATIQLSDDAPRMTSDDAIGTRRVVDLLPGVEKHACLGDTAPQFGDVVSDTEVAHLLEHVAVELLALTNRAGDITSGRTTSLDEKLGLFEVSLACPDDVLVAGALSSAAWILNWAYADGEDPKPNIEAITQGLVALVKSVDGEDASEEDLSEESQSSGVLAGEGDGSFEGSERDEVAEEFAEGELVDEAAYEASGEHDYDVEDVEDASYNEVNPNESTRATFYDDQYREVSSDAEDGAVDDDWYDDEQLDSPAEGADDRSFDETYDHPYVEEDEDAGTADATDAAASDAEDDSASAEHVDAADSHKGTSFDDDLPDDWSMINVPRPRPVR</sequence>